<keyword evidence="2" id="KW-1133">Transmembrane helix</keyword>
<sequence>MVLIAISLLYLVNVANAAVQWFILKTVFITDGRTRGTSFAAADQTLFWGTLLNDIFVAIVSVVADGLLIWRCYNIWGNSLRAIFLSLVLVIAETALYISIIIIACVSNVDPSVKAQMNLDKLISAALFMTLGATLLTTVLIAHRICSVTRQGPREGVTRPYRNIAEMLVQSSAAYSLVALWNAVMVVIPDDATAIFCASQYAGVLLLVTAGMMPTIMVVRVAIQASEQAEDVHTARISDLEFRRHSSPSGSASQVLSQGIRVRVGGRDDISSEVRDSEKQEPAVAPMV</sequence>
<organism evidence="4 5">
    <name type="scientific">Hypholoma sublateritium (strain FD-334 SS-4)</name>
    <dbReference type="NCBI Taxonomy" id="945553"/>
    <lineage>
        <taxon>Eukaryota</taxon>
        <taxon>Fungi</taxon>
        <taxon>Dikarya</taxon>
        <taxon>Basidiomycota</taxon>
        <taxon>Agaricomycotina</taxon>
        <taxon>Agaricomycetes</taxon>
        <taxon>Agaricomycetidae</taxon>
        <taxon>Agaricales</taxon>
        <taxon>Agaricineae</taxon>
        <taxon>Strophariaceae</taxon>
        <taxon>Hypholoma</taxon>
    </lineage>
</organism>
<feature type="transmembrane region" description="Helical" evidence="2">
    <location>
        <begin position="123"/>
        <end position="146"/>
    </location>
</feature>
<feature type="signal peptide" evidence="3">
    <location>
        <begin position="1"/>
        <end position="17"/>
    </location>
</feature>
<accession>A0A0D2M271</accession>
<feature type="chain" id="PRO_5002247408" description="G-protein coupled receptors family 1 profile domain-containing protein" evidence="3">
    <location>
        <begin position="18"/>
        <end position="288"/>
    </location>
</feature>
<keyword evidence="5" id="KW-1185">Reference proteome</keyword>
<evidence type="ECO:0000256" key="1">
    <source>
        <dbReference type="SAM" id="MobiDB-lite"/>
    </source>
</evidence>
<dbReference type="AlphaFoldDB" id="A0A0D2M271"/>
<reference evidence="5" key="1">
    <citation type="submission" date="2014-04" db="EMBL/GenBank/DDBJ databases">
        <title>Evolutionary Origins and Diversification of the Mycorrhizal Mutualists.</title>
        <authorList>
            <consortium name="DOE Joint Genome Institute"/>
            <consortium name="Mycorrhizal Genomics Consortium"/>
            <person name="Kohler A."/>
            <person name="Kuo A."/>
            <person name="Nagy L.G."/>
            <person name="Floudas D."/>
            <person name="Copeland A."/>
            <person name="Barry K.W."/>
            <person name="Cichocki N."/>
            <person name="Veneault-Fourrey C."/>
            <person name="LaButti K."/>
            <person name="Lindquist E.A."/>
            <person name="Lipzen A."/>
            <person name="Lundell T."/>
            <person name="Morin E."/>
            <person name="Murat C."/>
            <person name="Riley R."/>
            <person name="Ohm R."/>
            <person name="Sun H."/>
            <person name="Tunlid A."/>
            <person name="Henrissat B."/>
            <person name="Grigoriev I.V."/>
            <person name="Hibbett D.S."/>
            <person name="Martin F."/>
        </authorList>
    </citation>
    <scope>NUCLEOTIDE SEQUENCE [LARGE SCALE GENOMIC DNA]</scope>
    <source>
        <strain evidence="5">FD-334 SS-4</strain>
    </source>
</reference>
<keyword evidence="2" id="KW-0812">Transmembrane</keyword>
<dbReference type="OMA" id="LIAHRIC"/>
<dbReference type="STRING" id="945553.A0A0D2M271"/>
<feature type="transmembrane region" description="Helical" evidence="2">
    <location>
        <begin position="82"/>
        <end position="103"/>
    </location>
</feature>
<dbReference type="OrthoDB" id="3265004at2759"/>
<evidence type="ECO:0000256" key="2">
    <source>
        <dbReference type="SAM" id="Phobius"/>
    </source>
</evidence>
<keyword evidence="3" id="KW-0732">Signal</keyword>
<evidence type="ECO:0000313" key="5">
    <source>
        <dbReference type="Proteomes" id="UP000054270"/>
    </source>
</evidence>
<feature type="transmembrane region" description="Helical" evidence="2">
    <location>
        <begin position="167"/>
        <end position="188"/>
    </location>
</feature>
<evidence type="ECO:0000313" key="4">
    <source>
        <dbReference type="EMBL" id="KJA17213.1"/>
    </source>
</evidence>
<dbReference type="EMBL" id="KN817607">
    <property type="protein sequence ID" value="KJA17213.1"/>
    <property type="molecule type" value="Genomic_DNA"/>
</dbReference>
<protein>
    <recommendedName>
        <fullName evidence="6">G-protein coupled receptors family 1 profile domain-containing protein</fullName>
    </recommendedName>
</protein>
<name>A0A0D2M271_HYPSF</name>
<keyword evidence="2" id="KW-0472">Membrane</keyword>
<gene>
    <name evidence="4" type="ORF">HYPSUDRAFT_219033</name>
</gene>
<feature type="compositionally biased region" description="Basic and acidic residues" evidence="1">
    <location>
        <begin position="267"/>
        <end position="281"/>
    </location>
</feature>
<evidence type="ECO:0008006" key="6">
    <source>
        <dbReference type="Google" id="ProtNLM"/>
    </source>
</evidence>
<dbReference type="Proteomes" id="UP000054270">
    <property type="component" value="Unassembled WGS sequence"/>
</dbReference>
<proteinExistence type="predicted"/>
<evidence type="ECO:0000256" key="3">
    <source>
        <dbReference type="SAM" id="SignalP"/>
    </source>
</evidence>
<feature type="transmembrane region" description="Helical" evidence="2">
    <location>
        <begin position="46"/>
        <end position="70"/>
    </location>
</feature>
<feature type="region of interest" description="Disordered" evidence="1">
    <location>
        <begin position="267"/>
        <end position="288"/>
    </location>
</feature>
<feature type="transmembrane region" description="Helical" evidence="2">
    <location>
        <begin position="200"/>
        <end position="223"/>
    </location>
</feature>